<dbReference type="Gramene" id="OBART01G08280.2">
    <property type="protein sequence ID" value="OBART01G08280.2"/>
    <property type="gene ID" value="OBART01G08280"/>
</dbReference>
<reference evidence="11" key="2">
    <citation type="submission" date="2015-03" db="UniProtKB">
        <authorList>
            <consortium name="EnsemblPlants"/>
        </authorList>
    </citation>
    <scope>IDENTIFICATION</scope>
</reference>
<proteinExistence type="inferred from homology"/>
<accession>A0A0D3ELE7</accession>
<evidence type="ECO:0000256" key="7">
    <source>
        <dbReference type="ARBA" id="ARBA00038477"/>
    </source>
</evidence>
<dbReference type="EnsemblPlants" id="OBART01G08280.2">
    <property type="protein sequence ID" value="OBART01G08280.2"/>
    <property type="gene ID" value="OBART01G08280"/>
</dbReference>
<dbReference type="AlphaFoldDB" id="A0A0D3ELE7"/>
<name>A0A0D3ELE7_9ORYZ</name>
<protein>
    <submittedName>
        <fullName evidence="11">Uncharacterized protein</fullName>
    </submittedName>
</protein>
<dbReference type="Gene3D" id="1.20.1080.10">
    <property type="entry name" value="Glycerol uptake facilitator protein"/>
    <property type="match status" value="1"/>
</dbReference>
<feature type="transmembrane region" description="Helical" evidence="10">
    <location>
        <begin position="57"/>
        <end position="77"/>
    </location>
</feature>
<dbReference type="InterPro" id="IPR034294">
    <property type="entry name" value="Aquaporin_transptr"/>
</dbReference>
<evidence type="ECO:0000256" key="8">
    <source>
        <dbReference type="ARBA" id="ARBA00060180"/>
    </source>
</evidence>
<keyword evidence="6 10" id="KW-0472">Membrane</keyword>
<sequence length="256" mass="25599">MPLLPMTKLELGHRGEAWEPGCLRAVAGELLFTFLFVFIGVASTITAGKAAGGAGEAAAVTAAAMAQALVVAVLATAGFHVSGGHLNPAVTLSLAVGGHITLFRSALYVAAQLAGSSLACLLLRCLTGGAATPVHALADGVGPVQGVAAEAVFTFTLLLVICATILDPRRAAPPGTGPLLTGLLVGANTVAGGALTGASMNPARSFGPALATGEWAHHWVYWVGPLAGGPLAVVAYELLFMDVEDAGGAHQPLPQE</sequence>
<evidence type="ECO:0000256" key="3">
    <source>
        <dbReference type="ARBA" id="ARBA00022692"/>
    </source>
</evidence>
<dbReference type="EnsemblPlants" id="OBART01G08280.1">
    <property type="protein sequence ID" value="OBART01G08280.1"/>
    <property type="gene ID" value="OBART01G08280"/>
</dbReference>
<dbReference type="PANTHER" id="PTHR45665:SF8">
    <property type="entry name" value="AQUAPORIN TIP4-2-RELATED"/>
    <property type="match status" value="1"/>
</dbReference>
<dbReference type="PROSITE" id="PS00221">
    <property type="entry name" value="MIP"/>
    <property type="match status" value="1"/>
</dbReference>
<evidence type="ECO:0000313" key="12">
    <source>
        <dbReference type="Proteomes" id="UP000026960"/>
    </source>
</evidence>
<dbReference type="InterPro" id="IPR022357">
    <property type="entry name" value="MIP_CS"/>
</dbReference>
<feature type="transmembrane region" description="Helical" evidence="10">
    <location>
        <begin position="178"/>
        <end position="199"/>
    </location>
</feature>
<evidence type="ECO:0000256" key="4">
    <source>
        <dbReference type="ARBA" id="ARBA00022737"/>
    </source>
</evidence>
<feature type="transmembrane region" description="Helical" evidence="10">
    <location>
        <begin position="219"/>
        <end position="239"/>
    </location>
</feature>
<dbReference type="STRING" id="65489.A0A0D3ELE7"/>
<keyword evidence="4" id="KW-0677">Repeat</keyword>
<comment type="subcellular location">
    <subcellularLocation>
        <location evidence="1">Endomembrane system</location>
        <topology evidence="1">Multi-pass membrane protein</topology>
    </subcellularLocation>
</comment>
<evidence type="ECO:0000256" key="1">
    <source>
        <dbReference type="ARBA" id="ARBA00004127"/>
    </source>
</evidence>
<dbReference type="eggNOG" id="KOG0223">
    <property type="taxonomic scope" value="Eukaryota"/>
</dbReference>
<evidence type="ECO:0000313" key="11">
    <source>
        <dbReference type="EnsemblPlants" id="OBART01G08280.1"/>
    </source>
</evidence>
<dbReference type="Gramene" id="OBART01G08280.1">
    <property type="protein sequence ID" value="OBART01G08280.1"/>
    <property type="gene ID" value="OBART01G08280"/>
</dbReference>
<evidence type="ECO:0000256" key="5">
    <source>
        <dbReference type="ARBA" id="ARBA00022989"/>
    </source>
</evidence>
<evidence type="ECO:0000256" key="2">
    <source>
        <dbReference type="ARBA" id="ARBA00022448"/>
    </source>
</evidence>
<evidence type="ECO:0000256" key="9">
    <source>
        <dbReference type="RuleBase" id="RU000477"/>
    </source>
</evidence>
<feature type="transmembrane region" description="Helical" evidence="10">
    <location>
        <begin position="25"/>
        <end position="45"/>
    </location>
</feature>
<dbReference type="GO" id="GO:0015250">
    <property type="term" value="F:water channel activity"/>
    <property type="evidence" value="ECO:0007669"/>
    <property type="project" value="TreeGrafter"/>
</dbReference>
<dbReference type="FunFam" id="1.20.1080.10:FF:000002">
    <property type="entry name" value="Probable aquaporin TIP1-1"/>
    <property type="match status" value="1"/>
</dbReference>
<dbReference type="GO" id="GO:0016020">
    <property type="term" value="C:membrane"/>
    <property type="evidence" value="ECO:0007669"/>
    <property type="project" value="InterPro"/>
</dbReference>
<dbReference type="Pfam" id="PF00230">
    <property type="entry name" value="MIP"/>
    <property type="match status" value="1"/>
</dbReference>
<dbReference type="PaxDb" id="65489-OBART01G08280.2"/>
<feature type="transmembrane region" description="Helical" evidence="10">
    <location>
        <begin position="89"/>
        <end position="111"/>
    </location>
</feature>
<comment type="function">
    <text evidence="8">Aquaporins facilitate the transport of water and small neutral solutes across cell membranes. May be involved in transport from the vacuolar compartment to the cytoplasm.</text>
</comment>
<dbReference type="HOGENOM" id="CLU_020019_3_4_1"/>
<dbReference type="PANTHER" id="PTHR45665">
    <property type="entry name" value="AQUAPORIN-8"/>
    <property type="match status" value="1"/>
</dbReference>
<dbReference type="SUPFAM" id="SSF81338">
    <property type="entry name" value="Aquaporin-like"/>
    <property type="match status" value="1"/>
</dbReference>
<dbReference type="SMR" id="A0A0D3ELE7"/>
<keyword evidence="3 9" id="KW-0812">Transmembrane</keyword>
<dbReference type="PRINTS" id="PR00783">
    <property type="entry name" value="MINTRINSICP"/>
</dbReference>
<keyword evidence="2 9" id="KW-0813">Transport</keyword>
<evidence type="ECO:0000256" key="6">
    <source>
        <dbReference type="ARBA" id="ARBA00023136"/>
    </source>
</evidence>
<organism evidence="11">
    <name type="scientific">Oryza barthii</name>
    <dbReference type="NCBI Taxonomy" id="65489"/>
    <lineage>
        <taxon>Eukaryota</taxon>
        <taxon>Viridiplantae</taxon>
        <taxon>Streptophyta</taxon>
        <taxon>Embryophyta</taxon>
        <taxon>Tracheophyta</taxon>
        <taxon>Spermatophyta</taxon>
        <taxon>Magnoliopsida</taxon>
        <taxon>Liliopsida</taxon>
        <taxon>Poales</taxon>
        <taxon>Poaceae</taxon>
        <taxon>BOP clade</taxon>
        <taxon>Oryzoideae</taxon>
        <taxon>Oryzeae</taxon>
        <taxon>Oryzinae</taxon>
        <taxon>Oryza</taxon>
    </lineage>
</organism>
<feature type="transmembrane region" description="Helical" evidence="10">
    <location>
        <begin position="118"/>
        <end position="138"/>
    </location>
</feature>
<feature type="transmembrane region" description="Helical" evidence="10">
    <location>
        <begin position="144"/>
        <end position="166"/>
    </location>
</feature>
<dbReference type="GO" id="GO:0012505">
    <property type="term" value="C:endomembrane system"/>
    <property type="evidence" value="ECO:0007669"/>
    <property type="project" value="UniProtKB-SubCell"/>
</dbReference>
<evidence type="ECO:0000256" key="10">
    <source>
        <dbReference type="SAM" id="Phobius"/>
    </source>
</evidence>
<keyword evidence="12" id="KW-1185">Reference proteome</keyword>
<comment type="similarity">
    <text evidence="7">Belongs to the MIP/aquaporin (TC 1.A.8) family. TIP (TC 1.A.8.10) subfamily.</text>
</comment>
<dbReference type="InterPro" id="IPR023271">
    <property type="entry name" value="Aquaporin-like"/>
</dbReference>
<dbReference type="Proteomes" id="UP000026960">
    <property type="component" value="Chromosome 1"/>
</dbReference>
<keyword evidence="5 10" id="KW-1133">Transmembrane helix</keyword>
<dbReference type="InterPro" id="IPR000425">
    <property type="entry name" value="MIP"/>
</dbReference>
<reference evidence="11" key="1">
    <citation type="journal article" date="2009" name="Rice">
        <title>De Novo Next Generation Sequencing of Plant Genomes.</title>
        <authorList>
            <person name="Rounsley S."/>
            <person name="Marri P.R."/>
            <person name="Yu Y."/>
            <person name="He R."/>
            <person name="Sisneros N."/>
            <person name="Goicoechea J.L."/>
            <person name="Lee S.J."/>
            <person name="Angelova A."/>
            <person name="Kudrna D."/>
            <person name="Luo M."/>
            <person name="Affourtit J."/>
            <person name="Desany B."/>
            <person name="Knight J."/>
            <person name="Niazi F."/>
            <person name="Egholm M."/>
            <person name="Wing R.A."/>
        </authorList>
    </citation>
    <scope>NUCLEOTIDE SEQUENCE [LARGE SCALE GENOMIC DNA]</scope>
    <source>
        <strain evidence="11">IRGC 105608</strain>
    </source>
</reference>